<evidence type="ECO:0000313" key="3">
    <source>
        <dbReference type="Proteomes" id="UP000323946"/>
    </source>
</evidence>
<keyword evidence="3" id="KW-1185">Reference proteome</keyword>
<dbReference type="EMBL" id="VWPH01000011">
    <property type="protein sequence ID" value="KAA5830121.1"/>
    <property type="molecule type" value="Genomic_DNA"/>
</dbReference>
<dbReference type="Pfam" id="PF02575">
    <property type="entry name" value="YbaB_DNA_bd"/>
    <property type="match status" value="1"/>
</dbReference>
<protein>
    <submittedName>
        <fullName evidence="2">YbaB/EbfC family nucleoid-associated protein</fullName>
    </submittedName>
</protein>
<dbReference type="SMR" id="A0A5M7BSE8"/>
<feature type="region of interest" description="Disordered" evidence="1">
    <location>
        <begin position="125"/>
        <end position="152"/>
    </location>
</feature>
<organism evidence="2 3">
    <name type="scientific">Saccharopolyspora hirsuta</name>
    <dbReference type="NCBI Taxonomy" id="1837"/>
    <lineage>
        <taxon>Bacteria</taxon>
        <taxon>Bacillati</taxon>
        <taxon>Actinomycetota</taxon>
        <taxon>Actinomycetes</taxon>
        <taxon>Pseudonocardiales</taxon>
        <taxon>Pseudonocardiaceae</taxon>
        <taxon>Saccharopolyspora</taxon>
    </lineage>
</organism>
<sequence length="152" mass="16807">MSRRDHVTEVIVSDVDQRNVELLQEEYERQRANLGEMQRRLGGISATAVSPRREVSVSVGNQGELTEVKFPSSAHRRLPAKELAELITRTYREAREKVMNQVVDAMSPALPGIDAKSLLSGKLPEEALPMPELPPLIEELRGASNPSGGDRP</sequence>
<proteinExistence type="predicted"/>
<reference evidence="2 3" key="1">
    <citation type="submission" date="2019-09" db="EMBL/GenBank/DDBJ databases">
        <title>Draft genome sequence of the thermophilic Saccharopolyspora hirsuta VKM Ac-666T.</title>
        <authorList>
            <person name="Lobastova T.G."/>
            <person name="Fokina V."/>
            <person name="Bragin E.Y."/>
            <person name="Shtratnikova V.Y."/>
            <person name="Starodumova I.P."/>
            <person name="Tarlachkov S.V."/>
            <person name="Donova M.V."/>
        </authorList>
    </citation>
    <scope>NUCLEOTIDE SEQUENCE [LARGE SCALE GENOMIC DNA]</scope>
    <source>
        <strain evidence="2 3">VKM Ac-666</strain>
    </source>
</reference>
<dbReference type="RefSeq" id="WP_150068975.1">
    <property type="nucleotide sequence ID" value="NZ_JBEPDJ010000004.1"/>
</dbReference>
<accession>A0A5M7BSE8</accession>
<evidence type="ECO:0000313" key="2">
    <source>
        <dbReference type="EMBL" id="KAA5830121.1"/>
    </source>
</evidence>
<dbReference type="OrthoDB" id="5118533at2"/>
<dbReference type="SUPFAM" id="SSF82607">
    <property type="entry name" value="YbaB-like"/>
    <property type="match status" value="1"/>
</dbReference>
<dbReference type="AlphaFoldDB" id="A0A5M7BSE8"/>
<name>A0A5M7BSE8_SACHI</name>
<comment type="caution">
    <text evidence="2">The sequence shown here is derived from an EMBL/GenBank/DDBJ whole genome shotgun (WGS) entry which is preliminary data.</text>
</comment>
<dbReference type="Gene3D" id="3.30.1310.10">
    <property type="entry name" value="Nucleoid-associated protein YbaB-like domain"/>
    <property type="match status" value="1"/>
</dbReference>
<evidence type="ECO:0000256" key="1">
    <source>
        <dbReference type="SAM" id="MobiDB-lite"/>
    </source>
</evidence>
<dbReference type="InterPro" id="IPR036894">
    <property type="entry name" value="YbaB-like_sf"/>
</dbReference>
<dbReference type="InterPro" id="IPR004401">
    <property type="entry name" value="YbaB/EbfC"/>
</dbReference>
<dbReference type="GO" id="GO:0003677">
    <property type="term" value="F:DNA binding"/>
    <property type="evidence" value="ECO:0007669"/>
    <property type="project" value="InterPro"/>
</dbReference>
<gene>
    <name evidence="2" type="ORF">F1721_23790</name>
</gene>
<dbReference type="Proteomes" id="UP000323946">
    <property type="component" value="Unassembled WGS sequence"/>
</dbReference>